<evidence type="ECO:0000313" key="3">
    <source>
        <dbReference type="EMBL" id="AXG72987.1"/>
    </source>
</evidence>
<proteinExistence type="inferred from homology"/>
<organism evidence="3 4">
    <name type="scientific">Flavobacterium arcticum</name>
    <dbReference type="NCBI Taxonomy" id="1784713"/>
    <lineage>
        <taxon>Bacteria</taxon>
        <taxon>Pseudomonadati</taxon>
        <taxon>Bacteroidota</taxon>
        <taxon>Flavobacteriia</taxon>
        <taxon>Flavobacteriales</taxon>
        <taxon>Flavobacteriaceae</taxon>
        <taxon>Flavobacterium</taxon>
    </lineage>
</organism>
<protein>
    <submittedName>
        <fullName evidence="3">SAM-dependent DNA methyltransferase</fullName>
    </submittedName>
</protein>
<dbReference type="InterPro" id="IPR003356">
    <property type="entry name" value="DNA_methylase_A-5"/>
</dbReference>
<accession>A0A345H8S7</accession>
<sequence length="183" mass="20361">MTDLVKAFSKHLEAVGRKQGLAKVFNDVLTMGICSFHRVNIQSRLTEKDEANEALYFEIIKPYNKEELTELAKALGVLQLNVLKNPYSDILGDYFTLHITRGQNGQFFTPDPVCEFMAAITHGDKNKKGARVFDPACGSGRMLLAAAKNSPDNLFFGADNDQTCAHMATLNFFLNGLRGRWLG</sequence>
<dbReference type="GO" id="GO:0008170">
    <property type="term" value="F:N-methyltransferase activity"/>
    <property type="evidence" value="ECO:0007669"/>
    <property type="project" value="InterPro"/>
</dbReference>
<gene>
    <name evidence="3" type="ORF">DVK85_01550</name>
</gene>
<dbReference type="OrthoDB" id="9814572at2"/>
<evidence type="ECO:0000313" key="4">
    <source>
        <dbReference type="Proteomes" id="UP000253951"/>
    </source>
</evidence>
<keyword evidence="3" id="KW-0808">Transferase</keyword>
<dbReference type="Gene3D" id="3.40.50.150">
    <property type="entry name" value="Vaccinia Virus protein VP39"/>
    <property type="match status" value="1"/>
</dbReference>
<dbReference type="KEGG" id="fat:DVK85_01550"/>
<dbReference type="Proteomes" id="UP000253951">
    <property type="component" value="Chromosome"/>
</dbReference>
<name>A0A345H8S7_9FLAO</name>
<reference evidence="3 4" key="1">
    <citation type="submission" date="2018-07" db="EMBL/GenBank/DDBJ databases">
        <title>Complete genome sequence of Flavobacterium arcticum type strain SM1502T.</title>
        <authorList>
            <person name="Li Y."/>
            <person name="Li D.-D."/>
        </authorList>
    </citation>
    <scope>NUCLEOTIDE SEQUENCE [LARGE SCALE GENOMIC DNA]</scope>
    <source>
        <strain evidence="3 4">SM1502</strain>
    </source>
</reference>
<keyword evidence="3" id="KW-0489">Methyltransferase</keyword>
<keyword evidence="4" id="KW-1185">Reference proteome</keyword>
<dbReference type="PRINTS" id="PR00507">
    <property type="entry name" value="N12N6MTFRASE"/>
</dbReference>
<evidence type="ECO:0000259" key="2">
    <source>
        <dbReference type="Pfam" id="PF02384"/>
    </source>
</evidence>
<dbReference type="SUPFAM" id="SSF53335">
    <property type="entry name" value="S-adenosyl-L-methionine-dependent methyltransferases"/>
    <property type="match status" value="1"/>
</dbReference>
<dbReference type="InterPro" id="IPR052916">
    <property type="entry name" value="Type-I_RE_MTase_Subunit"/>
</dbReference>
<dbReference type="GO" id="GO:0032259">
    <property type="term" value="P:methylation"/>
    <property type="evidence" value="ECO:0007669"/>
    <property type="project" value="UniProtKB-KW"/>
</dbReference>
<dbReference type="InterPro" id="IPR029063">
    <property type="entry name" value="SAM-dependent_MTases_sf"/>
</dbReference>
<dbReference type="GO" id="GO:0003677">
    <property type="term" value="F:DNA binding"/>
    <property type="evidence" value="ECO:0007669"/>
    <property type="project" value="InterPro"/>
</dbReference>
<feature type="domain" description="DNA methylase adenine-specific" evidence="2">
    <location>
        <begin position="100"/>
        <end position="177"/>
    </location>
</feature>
<dbReference type="AlphaFoldDB" id="A0A345H8S7"/>
<dbReference type="EMBL" id="CP031188">
    <property type="protein sequence ID" value="AXG72987.1"/>
    <property type="molecule type" value="Genomic_DNA"/>
</dbReference>
<comment type="similarity">
    <text evidence="1">Belongs to the N(4)/N(6)-methyltransferase family.</text>
</comment>
<dbReference type="PANTHER" id="PTHR42998">
    <property type="entry name" value="TYPE I RESTRICTION ENZYME HINDVIIP M PROTEIN-RELATED"/>
    <property type="match status" value="1"/>
</dbReference>
<dbReference type="PANTHER" id="PTHR42998:SF1">
    <property type="entry name" value="TYPE I RESTRICTION ENZYME HINDI METHYLASE SUBUNIT"/>
    <property type="match status" value="1"/>
</dbReference>
<evidence type="ECO:0000256" key="1">
    <source>
        <dbReference type="ARBA" id="ARBA00006594"/>
    </source>
</evidence>
<dbReference type="Pfam" id="PF02384">
    <property type="entry name" value="N6_Mtase"/>
    <property type="match status" value="1"/>
</dbReference>
<dbReference type="RefSeq" id="WP_114676750.1">
    <property type="nucleotide sequence ID" value="NZ_CP031188.1"/>
</dbReference>